<accession>X0SED9</accession>
<evidence type="ECO:0008006" key="2">
    <source>
        <dbReference type="Google" id="ProtNLM"/>
    </source>
</evidence>
<name>X0SED9_9ZZZZ</name>
<dbReference type="AlphaFoldDB" id="X0SED9"/>
<organism evidence="1">
    <name type="scientific">marine sediment metagenome</name>
    <dbReference type="NCBI Taxonomy" id="412755"/>
    <lineage>
        <taxon>unclassified sequences</taxon>
        <taxon>metagenomes</taxon>
        <taxon>ecological metagenomes</taxon>
    </lineage>
</organism>
<proteinExistence type="predicted"/>
<sequence length="76" mass="8774">MIKCQLKKLTTYCKMPIRENIENIKKDLPKNIKLIAATKTRSIEEIKQAIEAGITIIGENYIQEAEEKLKGEFQHT</sequence>
<evidence type="ECO:0000313" key="1">
    <source>
        <dbReference type="EMBL" id="GAF73456.1"/>
    </source>
</evidence>
<gene>
    <name evidence="1" type="ORF">S01H1_05431</name>
</gene>
<dbReference type="SUPFAM" id="SSF51419">
    <property type="entry name" value="PLP-binding barrel"/>
    <property type="match status" value="1"/>
</dbReference>
<comment type="caution">
    <text evidence="1">The sequence shown here is derived from an EMBL/GenBank/DDBJ whole genome shotgun (WGS) entry which is preliminary data.</text>
</comment>
<dbReference type="Gene3D" id="3.20.20.10">
    <property type="entry name" value="Alanine racemase"/>
    <property type="match status" value="1"/>
</dbReference>
<dbReference type="EMBL" id="BARS01002830">
    <property type="protein sequence ID" value="GAF73456.1"/>
    <property type="molecule type" value="Genomic_DNA"/>
</dbReference>
<feature type="non-terminal residue" evidence="1">
    <location>
        <position position="76"/>
    </location>
</feature>
<reference evidence="1" key="1">
    <citation type="journal article" date="2014" name="Front. Microbiol.">
        <title>High frequency of phylogenetically diverse reductive dehalogenase-homologous genes in deep subseafloor sedimentary metagenomes.</title>
        <authorList>
            <person name="Kawai M."/>
            <person name="Futagami T."/>
            <person name="Toyoda A."/>
            <person name="Takaki Y."/>
            <person name="Nishi S."/>
            <person name="Hori S."/>
            <person name="Arai W."/>
            <person name="Tsubouchi T."/>
            <person name="Morono Y."/>
            <person name="Uchiyama I."/>
            <person name="Ito T."/>
            <person name="Fujiyama A."/>
            <person name="Inagaki F."/>
            <person name="Takami H."/>
        </authorList>
    </citation>
    <scope>NUCLEOTIDE SEQUENCE</scope>
    <source>
        <strain evidence="1">Expedition CK06-06</strain>
    </source>
</reference>
<dbReference type="InterPro" id="IPR029066">
    <property type="entry name" value="PLP-binding_barrel"/>
</dbReference>
<protein>
    <recommendedName>
        <fullName evidence="2">Alanine racemase N-terminal domain-containing protein</fullName>
    </recommendedName>
</protein>